<keyword evidence="1" id="KW-0472">Membrane</keyword>
<protein>
    <submittedName>
        <fullName evidence="2">Uncharacterized protein</fullName>
    </submittedName>
</protein>
<name>A0A3P6RBH0_ANISI</name>
<dbReference type="EMBL" id="UYRR01030975">
    <property type="protein sequence ID" value="VDK41994.1"/>
    <property type="molecule type" value="Genomic_DNA"/>
</dbReference>
<keyword evidence="1" id="KW-1133">Transmembrane helix</keyword>
<evidence type="ECO:0000313" key="3">
    <source>
        <dbReference type="Proteomes" id="UP000267096"/>
    </source>
</evidence>
<reference evidence="2 3" key="1">
    <citation type="submission" date="2018-11" db="EMBL/GenBank/DDBJ databases">
        <authorList>
            <consortium name="Pathogen Informatics"/>
        </authorList>
    </citation>
    <scope>NUCLEOTIDE SEQUENCE [LARGE SCALE GENOMIC DNA]</scope>
</reference>
<keyword evidence="3" id="KW-1185">Reference proteome</keyword>
<keyword evidence="1" id="KW-0812">Transmembrane</keyword>
<dbReference type="Proteomes" id="UP000267096">
    <property type="component" value="Unassembled WGS sequence"/>
</dbReference>
<sequence length="297" mass="33214">MVDSQLIHMILKASRWRRDVKATAVLGPHKYDWDTTFNVSASYRVHALLDVAPDSIENDAEMAKRWQIVINEAFMESRAKHFGQTSAPFNRNTVLNDTQPVSSTLRNNERTIDVQLSKKKHTLMDFQIVGNDCGADGCVQTFVVFYNRQLVPAEVISFELGCFPDHSIGSVTVITSPDISAPNGPDSQNFHKISTMKRSKPLTMSKQVHDHLHIMDVHSQFSLETVEIAATVIGGGIAVIMCGWLTLFIYYNTCGRPHQAAEGNSMVRKIYFKDQSAQSEMEANDNEAADGVQYRCA</sequence>
<proteinExistence type="predicted"/>
<accession>A0A3P6RBH0</accession>
<organism evidence="2 3">
    <name type="scientific">Anisakis simplex</name>
    <name type="common">Herring worm</name>
    <dbReference type="NCBI Taxonomy" id="6269"/>
    <lineage>
        <taxon>Eukaryota</taxon>
        <taxon>Metazoa</taxon>
        <taxon>Ecdysozoa</taxon>
        <taxon>Nematoda</taxon>
        <taxon>Chromadorea</taxon>
        <taxon>Rhabditida</taxon>
        <taxon>Spirurina</taxon>
        <taxon>Ascaridomorpha</taxon>
        <taxon>Ascaridoidea</taxon>
        <taxon>Anisakidae</taxon>
        <taxon>Anisakis</taxon>
        <taxon>Anisakis simplex complex</taxon>
    </lineage>
</organism>
<feature type="transmembrane region" description="Helical" evidence="1">
    <location>
        <begin position="228"/>
        <end position="251"/>
    </location>
</feature>
<gene>
    <name evidence="2" type="ORF">ASIM_LOCUS9897</name>
</gene>
<evidence type="ECO:0000313" key="2">
    <source>
        <dbReference type="EMBL" id="VDK41994.1"/>
    </source>
</evidence>
<evidence type="ECO:0000256" key="1">
    <source>
        <dbReference type="SAM" id="Phobius"/>
    </source>
</evidence>
<dbReference type="OrthoDB" id="5872224at2759"/>
<dbReference type="AlphaFoldDB" id="A0A3P6RBH0"/>